<dbReference type="EMBL" id="MK072384">
    <property type="protein sequence ID" value="AYV82743.1"/>
    <property type="molecule type" value="Genomic_DNA"/>
</dbReference>
<accession>A0A3G5AA59</accession>
<organism evidence="1">
    <name type="scientific">Hyperionvirus sp</name>
    <dbReference type="NCBI Taxonomy" id="2487770"/>
    <lineage>
        <taxon>Viruses</taxon>
        <taxon>Varidnaviria</taxon>
        <taxon>Bamfordvirae</taxon>
        <taxon>Nucleocytoviricota</taxon>
        <taxon>Megaviricetes</taxon>
        <taxon>Imitervirales</taxon>
        <taxon>Mimiviridae</taxon>
        <taxon>Klosneuvirinae</taxon>
    </lineage>
</organism>
<reference evidence="1" key="1">
    <citation type="submission" date="2018-10" db="EMBL/GenBank/DDBJ databases">
        <title>Hidden diversity of soil giant viruses.</title>
        <authorList>
            <person name="Schulz F."/>
            <person name="Alteio L."/>
            <person name="Goudeau D."/>
            <person name="Ryan E.M."/>
            <person name="Malmstrom R.R."/>
            <person name="Blanchard J."/>
            <person name="Woyke T."/>
        </authorList>
    </citation>
    <scope>NUCLEOTIDE SEQUENCE</scope>
    <source>
        <strain evidence="1">HYV1</strain>
    </source>
</reference>
<name>A0A3G5AA59_9VIRU</name>
<protein>
    <submittedName>
        <fullName evidence="1">Uncharacterized protein</fullName>
    </submittedName>
</protein>
<proteinExistence type="predicted"/>
<evidence type="ECO:0000313" key="1">
    <source>
        <dbReference type="EMBL" id="AYV82743.1"/>
    </source>
</evidence>
<dbReference type="Gene3D" id="2.60.120.40">
    <property type="match status" value="1"/>
</dbReference>
<gene>
    <name evidence="1" type="ORF">Hyperionvirus2_111</name>
</gene>
<sequence length="215" mass="23506">MPNNNSCNCTTTECTCSESIEQLENKINKRLNPLLGREISDLQAQINQLRKRSFAQFRFSMVQTPSLGVGNTNPPTGPRNVVTSDPKPFIFFDADAVVTDPSTNITLDSSRNRINVKEIGTYSVSFHVNLTASAPTTYTLITFLNGAGDPNIQIFDAITARFPGFALFSDACTTGIINVGSTNSFLQIELDTDPFNIMARQSSIITIEKITPVTS</sequence>
<dbReference type="InterPro" id="IPR008983">
    <property type="entry name" value="Tumour_necrosis_fac-like_dom"/>
</dbReference>